<dbReference type="GO" id="GO:0006508">
    <property type="term" value="P:proteolysis"/>
    <property type="evidence" value="ECO:0007669"/>
    <property type="project" value="UniProtKB-KW"/>
</dbReference>
<keyword evidence="3" id="KW-0645">Protease</keyword>
<dbReference type="Gene3D" id="3.40.630.10">
    <property type="entry name" value="Zn peptidases"/>
    <property type="match status" value="1"/>
</dbReference>
<evidence type="ECO:0000256" key="6">
    <source>
        <dbReference type="ARBA" id="ARBA00023049"/>
    </source>
</evidence>
<dbReference type="GO" id="GO:0008270">
    <property type="term" value="F:zinc ion binding"/>
    <property type="evidence" value="ECO:0007669"/>
    <property type="project" value="InterPro"/>
</dbReference>
<keyword evidence="5" id="KW-0862">Zinc</keyword>
<evidence type="ECO:0000256" key="1">
    <source>
        <dbReference type="ARBA" id="ARBA00001947"/>
    </source>
</evidence>
<feature type="domain" description="Peptidase M14" evidence="8">
    <location>
        <begin position="49"/>
        <end position="311"/>
    </location>
</feature>
<evidence type="ECO:0000313" key="10">
    <source>
        <dbReference type="Proteomes" id="UP000253918"/>
    </source>
</evidence>
<evidence type="ECO:0000256" key="4">
    <source>
        <dbReference type="ARBA" id="ARBA00022801"/>
    </source>
</evidence>
<keyword evidence="10" id="KW-1185">Reference proteome</keyword>
<keyword evidence="6" id="KW-0482">Metalloprotease</keyword>
<dbReference type="SUPFAM" id="SSF53187">
    <property type="entry name" value="Zn-dependent exopeptidases"/>
    <property type="match status" value="1"/>
</dbReference>
<evidence type="ECO:0000256" key="7">
    <source>
        <dbReference type="SAM" id="SignalP"/>
    </source>
</evidence>
<comment type="similarity">
    <text evidence="2">Belongs to the peptidase M14 family.</text>
</comment>
<evidence type="ECO:0000256" key="2">
    <source>
        <dbReference type="ARBA" id="ARBA00005988"/>
    </source>
</evidence>
<comment type="cofactor">
    <cofactor evidence="1">
        <name>Zn(2+)</name>
        <dbReference type="ChEBI" id="CHEBI:29105"/>
    </cofactor>
</comment>
<proteinExistence type="inferred from homology"/>
<name>A0A369VYV2_9SPHN</name>
<evidence type="ECO:0000256" key="5">
    <source>
        <dbReference type="ARBA" id="ARBA00022833"/>
    </source>
</evidence>
<dbReference type="AlphaFoldDB" id="A0A369VYV2"/>
<dbReference type="PANTHER" id="PTHR11705:SF143">
    <property type="entry name" value="SLL0236 PROTEIN"/>
    <property type="match status" value="1"/>
</dbReference>
<dbReference type="RefSeq" id="WP_114686569.1">
    <property type="nucleotide sequence ID" value="NZ_QQNB01000001.1"/>
</dbReference>
<keyword evidence="7" id="KW-0732">Signal</keyword>
<evidence type="ECO:0000259" key="8">
    <source>
        <dbReference type="Pfam" id="PF00246"/>
    </source>
</evidence>
<protein>
    <submittedName>
        <fullName evidence="9">Peptidase</fullName>
    </submittedName>
</protein>
<feature type="chain" id="PRO_5016867932" evidence="7">
    <location>
        <begin position="22"/>
        <end position="931"/>
    </location>
</feature>
<dbReference type="Pfam" id="PF00246">
    <property type="entry name" value="Peptidase_M14"/>
    <property type="match status" value="1"/>
</dbReference>
<dbReference type="GO" id="GO:0004181">
    <property type="term" value="F:metallocarboxypeptidase activity"/>
    <property type="evidence" value="ECO:0007669"/>
    <property type="project" value="InterPro"/>
</dbReference>
<feature type="signal peptide" evidence="7">
    <location>
        <begin position="1"/>
        <end position="21"/>
    </location>
</feature>
<dbReference type="OrthoDB" id="9767214at2"/>
<organism evidence="9 10">
    <name type="scientific">Sphingomonas aracearum</name>
    <dbReference type="NCBI Taxonomy" id="2283317"/>
    <lineage>
        <taxon>Bacteria</taxon>
        <taxon>Pseudomonadati</taxon>
        <taxon>Pseudomonadota</taxon>
        <taxon>Alphaproteobacteria</taxon>
        <taxon>Sphingomonadales</taxon>
        <taxon>Sphingomonadaceae</taxon>
        <taxon>Sphingomonas</taxon>
    </lineage>
</organism>
<comment type="caution">
    <text evidence="9">The sequence shown here is derived from an EMBL/GenBank/DDBJ whole genome shotgun (WGS) entry which is preliminary data.</text>
</comment>
<reference evidence="9 10" key="1">
    <citation type="submission" date="2018-07" db="EMBL/GenBank/DDBJ databases">
        <title>a novel species of Sphingomonas isolated from the rhizosphere soil of Araceae plant.</title>
        <authorList>
            <person name="Zhiyong W."/>
            <person name="Qinglan Z."/>
            <person name="Zhiwei F."/>
            <person name="Ding X."/>
            <person name="Gejiao W."/>
            <person name="Shixue Z."/>
        </authorList>
    </citation>
    <scope>NUCLEOTIDE SEQUENCE [LARGE SCALE GENOMIC DNA]</scope>
    <source>
        <strain evidence="9 10">WZY 27</strain>
    </source>
</reference>
<dbReference type="EMBL" id="QQNB01000001">
    <property type="protein sequence ID" value="RDE06989.1"/>
    <property type="molecule type" value="Genomic_DNA"/>
</dbReference>
<dbReference type="CDD" id="cd06240">
    <property type="entry name" value="M14-like"/>
    <property type="match status" value="1"/>
</dbReference>
<evidence type="ECO:0000256" key="3">
    <source>
        <dbReference type="ARBA" id="ARBA00022670"/>
    </source>
</evidence>
<dbReference type="GO" id="GO:0005615">
    <property type="term" value="C:extracellular space"/>
    <property type="evidence" value="ECO:0007669"/>
    <property type="project" value="TreeGrafter"/>
</dbReference>
<evidence type="ECO:0000313" key="9">
    <source>
        <dbReference type="EMBL" id="RDE06989.1"/>
    </source>
</evidence>
<dbReference type="InterPro" id="IPR000834">
    <property type="entry name" value="Peptidase_M14"/>
</dbReference>
<accession>A0A369VYV2</accession>
<dbReference type="PANTHER" id="PTHR11705">
    <property type="entry name" value="PROTEASE FAMILY M14 CARBOXYPEPTIDASE A,B"/>
    <property type="match status" value="1"/>
</dbReference>
<gene>
    <name evidence="9" type="ORF">DVW87_04820</name>
</gene>
<keyword evidence="4" id="KW-0378">Hydrolase</keyword>
<dbReference type="Proteomes" id="UP000253918">
    <property type="component" value="Unassembled WGS sequence"/>
</dbReference>
<sequence>MNLRLLLLSGALLLPPAVVSAQSAQPTAPDRFFKQPIGSDYYLANYTEYEAYLKRLASESDRIRLVDIGKSAEGRTQWMAVVSSPANLQRMEEYRGMAEKLARGRVPETEARRLAREGKAVVWIDAGLHATETVTSQGQIQVLHRMLSQSDPETLRLLDDCIILFAHDNPDGMEMVSNWYMRHEDPKRREFSTLPRLYQKYIGHDNNRDSFMAQMPETENVNRQLFRTWYPQIVYNQHQTGPEGMVVFVPPFRDPFNFNYDPIVMSELNEVGFQMHSRLIEEGKAGSGSRSAARYSTWHNGMERSVAYFHNSIGLLTEIIGGPTPTRIPLLPSTQLPRGDELMPIAPREWHLQDSLDYQWTLDRAVIDYASRNRERLLFNIWRMGANSIARGSTDSWTMTPAKVERMENAAPLRAGGADEYNRPATGPKRIDPALYKTLAQVPAERDPRAYVIPATQRDMPTAITFLNALIKNGVEVERADRPFSAGGRSYPAGSYVVRTAQAYRPHVLDMFEPQNHPHDAEYPGGPPKAPYDITGYTLAYQMGIAFDRVLDGFDAALTPVPDLMAPPRGRVEGQGSAGWIVGHETNNSFILTNRLLKAGVPVSWIGQATSAGGETLQPGALWIPASAKAQSILERSAAELGITAHAAAAPPAGERIALKPVRIGLVDRWGGLISEGWTRWLLERFEFDFQRVYPKRLDAGNLARDFDVLVFTDDALPPKGAWGSDRPSRQPEAADTPAALRPMLGEVSDTVSVPAVAQFVSGGGAVVALGSSGRFAQLLGAPLAPALSRAVDGEAKPLEPRSFYIPGSILRARVDNSQPLGFGLPGNVDMFFNQSQTFMPAAGQGRVRPVSWFDGRDLLRSGWAIGQERLAGTTAVADVDVGKGKLFLLGPEVAQRAQSYGTFKFLFNALLYGGARRQEAVPAAAPAIAR</sequence>